<organism evidence="1 2">
    <name type="scientific">Bosea caraganae</name>
    <dbReference type="NCBI Taxonomy" id="2763117"/>
    <lineage>
        <taxon>Bacteria</taxon>
        <taxon>Pseudomonadati</taxon>
        <taxon>Pseudomonadota</taxon>
        <taxon>Alphaproteobacteria</taxon>
        <taxon>Hyphomicrobiales</taxon>
        <taxon>Boseaceae</taxon>
        <taxon>Bosea</taxon>
    </lineage>
</organism>
<comment type="caution">
    <text evidence="1">The sequence shown here is derived from an EMBL/GenBank/DDBJ whole genome shotgun (WGS) entry which is preliminary data.</text>
</comment>
<keyword evidence="2" id="KW-1185">Reference proteome</keyword>
<sequence length="70" mass="7560">MKLIVNGEDRDSAAKDLAALWQEETAELELSGPQGFAIALNGEVVRRTEWSQTPLSSGDQVEIIRAFSGG</sequence>
<name>A0A370L6V4_9HYPH</name>
<proteinExistence type="predicted"/>
<dbReference type="EMBL" id="QQTP01000005">
    <property type="protein sequence ID" value="RDJ25490.1"/>
    <property type="molecule type" value="Genomic_DNA"/>
</dbReference>
<dbReference type="AlphaFoldDB" id="A0A370L6V4"/>
<reference evidence="2" key="1">
    <citation type="submission" date="2018-07" db="EMBL/GenBank/DDBJ databases">
        <authorList>
            <person name="Safronova V.I."/>
            <person name="Chirak E.R."/>
            <person name="Sazanova A.L."/>
        </authorList>
    </citation>
    <scope>NUCLEOTIDE SEQUENCE [LARGE SCALE GENOMIC DNA]</scope>
    <source>
        <strain evidence="2">RCAM04685</strain>
    </source>
</reference>
<dbReference type="PANTHER" id="PTHR34472">
    <property type="entry name" value="SULFUR CARRIER PROTEIN THIS"/>
    <property type="match status" value="1"/>
</dbReference>
<dbReference type="PANTHER" id="PTHR34472:SF1">
    <property type="entry name" value="SULFUR CARRIER PROTEIN THIS"/>
    <property type="match status" value="1"/>
</dbReference>
<gene>
    <name evidence="1" type="primary">thiS</name>
    <name evidence="1" type="ORF">DWE98_12255</name>
</gene>
<dbReference type="InterPro" id="IPR003749">
    <property type="entry name" value="ThiS/MoaD-like"/>
</dbReference>
<dbReference type="RefSeq" id="WP_114829536.1">
    <property type="nucleotide sequence ID" value="NZ_QQTO01000021.1"/>
</dbReference>
<dbReference type="NCBIfam" id="TIGR01683">
    <property type="entry name" value="thiS"/>
    <property type="match status" value="1"/>
</dbReference>
<dbReference type="InterPro" id="IPR012675">
    <property type="entry name" value="Beta-grasp_dom_sf"/>
</dbReference>
<evidence type="ECO:0000313" key="2">
    <source>
        <dbReference type="Proteomes" id="UP000255207"/>
    </source>
</evidence>
<dbReference type="Proteomes" id="UP000255207">
    <property type="component" value="Unassembled WGS sequence"/>
</dbReference>
<dbReference type="CDD" id="cd00565">
    <property type="entry name" value="Ubl_ThiS"/>
    <property type="match status" value="1"/>
</dbReference>
<dbReference type="InterPro" id="IPR010035">
    <property type="entry name" value="Thi_S"/>
</dbReference>
<dbReference type="Gene3D" id="3.10.20.30">
    <property type="match status" value="1"/>
</dbReference>
<dbReference type="OrthoDB" id="197113at2"/>
<accession>A0A370L6V4</accession>
<dbReference type="Pfam" id="PF02597">
    <property type="entry name" value="ThiS"/>
    <property type="match status" value="1"/>
</dbReference>
<evidence type="ECO:0000313" key="1">
    <source>
        <dbReference type="EMBL" id="RDJ25490.1"/>
    </source>
</evidence>
<dbReference type="InterPro" id="IPR016155">
    <property type="entry name" value="Mopterin_synth/thiamin_S_b"/>
</dbReference>
<protein>
    <submittedName>
        <fullName evidence="1">Sulfur carrier protein ThiS</fullName>
    </submittedName>
</protein>
<dbReference type="SUPFAM" id="SSF54285">
    <property type="entry name" value="MoaD/ThiS"/>
    <property type="match status" value="1"/>
</dbReference>